<dbReference type="EC" id="2.4.1.117" evidence="4"/>
<evidence type="ECO:0000313" key="16">
    <source>
        <dbReference type="EMBL" id="EXJ80462.1"/>
    </source>
</evidence>
<dbReference type="InterPro" id="IPR029044">
    <property type="entry name" value="Nucleotide-diphossugar_trans"/>
</dbReference>
<gene>
    <name evidence="16" type="ORF">A1O1_08607</name>
</gene>
<sequence>MGVMGGHFVDLYPRDGFFKWRLVPFVLIWAAFTIVLVIWLFITLFVPNPRKARPSEKKYTTVDKTGQVTTPEPLPCWYDDILRKYIKAKQEDKPIDLEKEIEPPELFMTLVVPAFNEEDRLTGMLEEAVNFLETEYGSSAAGEIQEKADTTATTTTTSTSSEKVVEANLNNKPTARRRQANGTNTKNSSSSSPPPLRGWEILVIDDGSTDRTVQTVQTFSRTHILPKHPRRLSGPWTHRSDTGVKIPPGSIRLVSLEENRGKGGAVTHGMRHARGQYVVFADADGASKFSDLTKLVTACQEIEDDLGRGVAVGSRAHLVGSEAVVKRSKLRNFLMHSFHFLLKLMTPPQTARIKDTQCGFKLFSRPTLPYIVPHMHMDGWIFDVEMLMLAEFAGVPVVEVAVGWKEVFGSKLNVIRDSVAMAFGLAVLRICWGTGIYRR</sequence>
<evidence type="ECO:0000256" key="3">
    <source>
        <dbReference type="ARBA" id="ARBA00006739"/>
    </source>
</evidence>
<evidence type="ECO:0000313" key="17">
    <source>
        <dbReference type="Proteomes" id="UP000019484"/>
    </source>
</evidence>
<evidence type="ECO:0000256" key="2">
    <source>
        <dbReference type="ARBA" id="ARBA00004922"/>
    </source>
</evidence>
<keyword evidence="17" id="KW-1185">Reference proteome</keyword>
<keyword evidence="11 14" id="KW-0472">Membrane</keyword>
<dbReference type="HOGENOM" id="CLU_033536_9_1_1"/>
<dbReference type="InterPro" id="IPR035518">
    <property type="entry name" value="DPG_synthase"/>
</dbReference>
<dbReference type="SUPFAM" id="SSF53448">
    <property type="entry name" value="Nucleotide-diphospho-sugar transferases"/>
    <property type="match status" value="1"/>
</dbReference>
<name>W9XIY3_9EURO</name>
<dbReference type="EMBL" id="AMWN01000008">
    <property type="protein sequence ID" value="EXJ80462.1"/>
    <property type="molecule type" value="Genomic_DNA"/>
</dbReference>
<comment type="similarity">
    <text evidence="3">Belongs to the glycosyltransferase 2 family.</text>
</comment>
<keyword evidence="5" id="KW-0328">Glycosyltransferase</keyword>
<evidence type="ECO:0000256" key="14">
    <source>
        <dbReference type="SAM" id="Phobius"/>
    </source>
</evidence>
<dbReference type="OrthoDB" id="3784at2759"/>
<keyword evidence="9" id="KW-0735">Signal-anchor</keyword>
<feature type="region of interest" description="Disordered" evidence="13">
    <location>
        <begin position="222"/>
        <end position="248"/>
    </location>
</feature>
<evidence type="ECO:0000256" key="10">
    <source>
        <dbReference type="ARBA" id="ARBA00022989"/>
    </source>
</evidence>
<keyword evidence="10 14" id="KW-1133">Transmembrane helix</keyword>
<comment type="caution">
    <text evidence="16">The sequence shown here is derived from an EMBL/GenBank/DDBJ whole genome shotgun (WGS) entry which is preliminary data.</text>
</comment>
<dbReference type="RefSeq" id="XP_007727656.1">
    <property type="nucleotide sequence ID" value="XM_007729466.1"/>
</dbReference>
<keyword evidence="8" id="KW-0256">Endoplasmic reticulum</keyword>
<keyword evidence="7 14" id="KW-0812">Transmembrane</keyword>
<evidence type="ECO:0000256" key="5">
    <source>
        <dbReference type="ARBA" id="ARBA00022676"/>
    </source>
</evidence>
<dbReference type="AlphaFoldDB" id="W9XIY3"/>
<comment type="subcellular location">
    <subcellularLocation>
        <location evidence="1">Endoplasmic reticulum membrane</location>
        <topology evidence="1">Single-pass membrane protein</topology>
    </subcellularLocation>
</comment>
<protein>
    <recommendedName>
        <fullName evidence="4">dolichyl-phosphate beta-glucosyltransferase</fullName>
        <ecNumber evidence="4">2.4.1.117</ecNumber>
    </recommendedName>
</protein>
<evidence type="ECO:0000256" key="6">
    <source>
        <dbReference type="ARBA" id="ARBA00022679"/>
    </source>
</evidence>
<dbReference type="PANTHER" id="PTHR10859">
    <property type="entry name" value="GLYCOSYL TRANSFERASE"/>
    <property type="match status" value="1"/>
</dbReference>
<dbReference type="Pfam" id="PF00535">
    <property type="entry name" value="Glycos_transf_2"/>
    <property type="match status" value="1"/>
</dbReference>
<dbReference type="GO" id="GO:0006487">
    <property type="term" value="P:protein N-linked glycosylation"/>
    <property type="evidence" value="ECO:0007669"/>
    <property type="project" value="TreeGrafter"/>
</dbReference>
<dbReference type="GeneID" id="19163455"/>
<keyword evidence="6 16" id="KW-0808">Transferase</keyword>
<dbReference type="STRING" id="1182541.W9XIY3"/>
<evidence type="ECO:0000256" key="13">
    <source>
        <dbReference type="SAM" id="MobiDB-lite"/>
    </source>
</evidence>
<proteinExistence type="inferred from homology"/>
<evidence type="ECO:0000256" key="8">
    <source>
        <dbReference type="ARBA" id="ARBA00022824"/>
    </source>
</evidence>
<dbReference type="Gene3D" id="3.90.550.10">
    <property type="entry name" value="Spore Coat Polysaccharide Biosynthesis Protein SpsA, Chain A"/>
    <property type="match status" value="1"/>
</dbReference>
<evidence type="ECO:0000256" key="7">
    <source>
        <dbReference type="ARBA" id="ARBA00022692"/>
    </source>
</evidence>
<dbReference type="PANTHER" id="PTHR10859:SF91">
    <property type="entry name" value="DOLICHYL-PHOSPHATE BETA-GLUCOSYLTRANSFERASE"/>
    <property type="match status" value="1"/>
</dbReference>
<feature type="region of interest" description="Disordered" evidence="13">
    <location>
        <begin position="142"/>
        <end position="198"/>
    </location>
</feature>
<feature type="compositionally biased region" description="Low complexity" evidence="13">
    <location>
        <begin position="150"/>
        <end position="161"/>
    </location>
</feature>
<dbReference type="InterPro" id="IPR001173">
    <property type="entry name" value="Glyco_trans_2-like"/>
</dbReference>
<organism evidence="16 17">
    <name type="scientific">Capronia coronata CBS 617.96</name>
    <dbReference type="NCBI Taxonomy" id="1182541"/>
    <lineage>
        <taxon>Eukaryota</taxon>
        <taxon>Fungi</taxon>
        <taxon>Dikarya</taxon>
        <taxon>Ascomycota</taxon>
        <taxon>Pezizomycotina</taxon>
        <taxon>Eurotiomycetes</taxon>
        <taxon>Chaetothyriomycetidae</taxon>
        <taxon>Chaetothyriales</taxon>
        <taxon>Herpotrichiellaceae</taxon>
        <taxon>Capronia</taxon>
    </lineage>
</organism>
<reference evidence="16 17" key="1">
    <citation type="submission" date="2013-03" db="EMBL/GenBank/DDBJ databases">
        <title>The Genome Sequence of Capronia coronata CBS 617.96.</title>
        <authorList>
            <consortium name="The Broad Institute Genomics Platform"/>
            <person name="Cuomo C."/>
            <person name="de Hoog S."/>
            <person name="Gorbushina A."/>
            <person name="Walker B."/>
            <person name="Young S.K."/>
            <person name="Zeng Q."/>
            <person name="Gargeya S."/>
            <person name="Fitzgerald M."/>
            <person name="Haas B."/>
            <person name="Abouelleil A."/>
            <person name="Allen A.W."/>
            <person name="Alvarado L."/>
            <person name="Arachchi H.M."/>
            <person name="Berlin A.M."/>
            <person name="Chapman S.B."/>
            <person name="Gainer-Dewar J."/>
            <person name="Goldberg J."/>
            <person name="Griggs A."/>
            <person name="Gujja S."/>
            <person name="Hansen M."/>
            <person name="Howarth C."/>
            <person name="Imamovic A."/>
            <person name="Ireland A."/>
            <person name="Larimer J."/>
            <person name="McCowan C."/>
            <person name="Murphy C."/>
            <person name="Pearson M."/>
            <person name="Poon T.W."/>
            <person name="Priest M."/>
            <person name="Roberts A."/>
            <person name="Saif S."/>
            <person name="Shea T."/>
            <person name="Sisk P."/>
            <person name="Sykes S."/>
            <person name="Wortman J."/>
            <person name="Nusbaum C."/>
            <person name="Birren B."/>
        </authorList>
    </citation>
    <scope>NUCLEOTIDE SEQUENCE [LARGE SCALE GENOMIC DNA]</scope>
    <source>
        <strain evidence="16 17">CBS 617.96</strain>
    </source>
</reference>
<dbReference type="eggNOG" id="KOG2977">
    <property type="taxonomic scope" value="Eukaryota"/>
</dbReference>
<accession>W9XIY3</accession>
<dbReference type="GO" id="GO:0005789">
    <property type="term" value="C:endoplasmic reticulum membrane"/>
    <property type="evidence" value="ECO:0007669"/>
    <property type="project" value="UniProtKB-SubCell"/>
</dbReference>
<comment type="catalytic activity">
    <reaction evidence="12">
        <text>a di-trans,poly-cis-dolichyl phosphate + UDP-alpha-D-glucose = a di-trans,poly-cis-dolichyl beta-D-glucosyl phosphate + UDP</text>
        <dbReference type="Rhea" id="RHEA:15401"/>
        <dbReference type="Rhea" id="RHEA-COMP:19498"/>
        <dbReference type="Rhea" id="RHEA-COMP:19502"/>
        <dbReference type="ChEBI" id="CHEBI:57525"/>
        <dbReference type="ChEBI" id="CHEBI:57683"/>
        <dbReference type="ChEBI" id="CHEBI:58223"/>
        <dbReference type="ChEBI" id="CHEBI:58885"/>
        <dbReference type="EC" id="2.4.1.117"/>
    </reaction>
    <physiologicalReaction direction="left-to-right" evidence="12">
        <dbReference type="Rhea" id="RHEA:15402"/>
    </physiologicalReaction>
</comment>
<evidence type="ECO:0000256" key="4">
    <source>
        <dbReference type="ARBA" id="ARBA00012583"/>
    </source>
</evidence>
<evidence type="ECO:0000256" key="1">
    <source>
        <dbReference type="ARBA" id="ARBA00004389"/>
    </source>
</evidence>
<feature type="transmembrane region" description="Helical" evidence="14">
    <location>
        <begin position="20"/>
        <end position="46"/>
    </location>
</feature>
<comment type="pathway">
    <text evidence="2">Protein modification; protein glycosylation.</text>
</comment>
<feature type="domain" description="Glycosyltransferase 2-like" evidence="15">
    <location>
        <begin position="249"/>
        <end position="318"/>
    </location>
</feature>
<dbReference type="CDD" id="cd04188">
    <property type="entry name" value="DPG_synthase"/>
    <property type="match status" value="1"/>
</dbReference>
<dbReference type="GO" id="GO:0004581">
    <property type="term" value="F:dolichyl-phosphate beta-glucosyltransferase activity"/>
    <property type="evidence" value="ECO:0007669"/>
    <property type="project" value="UniProtKB-EC"/>
</dbReference>
<evidence type="ECO:0000256" key="9">
    <source>
        <dbReference type="ARBA" id="ARBA00022968"/>
    </source>
</evidence>
<evidence type="ECO:0000259" key="15">
    <source>
        <dbReference type="Pfam" id="PF00535"/>
    </source>
</evidence>
<evidence type="ECO:0000256" key="11">
    <source>
        <dbReference type="ARBA" id="ARBA00023136"/>
    </source>
</evidence>
<dbReference type="Proteomes" id="UP000019484">
    <property type="component" value="Unassembled WGS sequence"/>
</dbReference>
<evidence type="ECO:0000256" key="12">
    <source>
        <dbReference type="ARBA" id="ARBA00045097"/>
    </source>
</evidence>